<dbReference type="InterPro" id="IPR018289">
    <property type="entry name" value="MULE_transposase_dom"/>
</dbReference>
<accession>A0A2N9H3B3</accession>
<organism evidence="3">
    <name type="scientific">Fagus sylvatica</name>
    <name type="common">Beechnut</name>
    <dbReference type="NCBI Taxonomy" id="28930"/>
    <lineage>
        <taxon>Eukaryota</taxon>
        <taxon>Viridiplantae</taxon>
        <taxon>Streptophyta</taxon>
        <taxon>Embryophyta</taxon>
        <taxon>Tracheophyta</taxon>
        <taxon>Spermatophyta</taxon>
        <taxon>Magnoliopsida</taxon>
        <taxon>eudicotyledons</taxon>
        <taxon>Gunneridae</taxon>
        <taxon>Pentapetalae</taxon>
        <taxon>rosids</taxon>
        <taxon>fabids</taxon>
        <taxon>Fagales</taxon>
        <taxon>Fagaceae</taxon>
        <taxon>Fagus</taxon>
    </lineage>
</organism>
<feature type="domain" description="MULE transposase" evidence="2">
    <location>
        <begin position="144"/>
        <end position="201"/>
    </location>
</feature>
<proteinExistence type="predicted"/>
<dbReference type="PANTHER" id="PTHR31973:SF187">
    <property type="entry name" value="MUTATOR TRANSPOSASE MUDRA PROTEIN"/>
    <property type="match status" value="1"/>
</dbReference>
<reference evidence="3" key="1">
    <citation type="submission" date="2018-02" db="EMBL/GenBank/DDBJ databases">
        <authorList>
            <person name="Cohen D.B."/>
            <person name="Kent A.D."/>
        </authorList>
    </citation>
    <scope>NUCLEOTIDE SEQUENCE</scope>
</reference>
<evidence type="ECO:0000313" key="3">
    <source>
        <dbReference type="EMBL" id="SPD06129.1"/>
    </source>
</evidence>
<dbReference type="AlphaFoldDB" id="A0A2N9H3B3"/>
<feature type="compositionally biased region" description="Low complexity" evidence="1">
    <location>
        <begin position="330"/>
        <end position="349"/>
    </location>
</feature>
<dbReference type="EMBL" id="OIVN01002749">
    <property type="protein sequence ID" value="SPD06129.1"/>
    <property type="molecule type" value="Genomic_DNA"/>
</dbReference>
<sequence>MLREALYKSGSNFEVEEKKHLERYGSSAILNTRNVRILREKTVVIPNLAEKSRNFCPYSRPGSKPVKKLLLDFEHTESGMLGFNSSVPKPACWPIFQRFKFDPHHHMKALPDSRLSKARFSTISWKHRRIPDSTLDKFLCQREKKRMSWTWFLLQLIKDVNASSKRTLTFISDEQKGLVLTFEEVFGGMEHRLCVRHMYNNFKKKFPGIHLKDLFWRIASASYEKQWERAMKELKEVDRLAFEWVESKPKEKWCKHKCKVHSKCDTLVNNMCELFNEGQSNRKDRDSTSASASASAAASKQLGSTAQATASAHSGSNAHAQSKASVHGHSTASATATARISSASSIARANVETSPSVPPEVKRSKNKGKSIVTSRGRIQPRVSNLPLPKIYGPPPSWRLQASISRETLMATSQSARYREAFHILGS</sequence>
<protein>
    <recommendedName>
        <fullName evidence="2">MULE transposase domain-containing protein</fullName>
    </recommendedName>
</protein>
<feature type="compositionally biased region" description="Polar residues" evidence="1">
    <location>
        <begin position="301"/>
        <end position="324"/>
    </location>
</feature>
<feature type="compositionally biased region" description="Low complexity" evidence="1">
    <location>
        <begin position="288"/>
        <end position="299"/>
    </location>
</feature>
<feature type="region of interest" description="Disordered" evidence="1">
    <location>
        <begin position="279"/>
        <end position="389"/>
    </location>
</feature>
<gene>
    <name evidence="3" type="ORF">FSB_LOCUS34011</name>
</gene>
<name>A0A2N9H3B3_FAGSY</name>
<dbReference type="Pfam" id="PF10551">
    <property type="entry name" value="MULE"/>
    <property type="match status" value="1"/>
</dbReference>
<evidence type="ECO:0000259" key="2">
    <source>
        <dbReference type="Pfam" id="PF10551"/>
    </source>
</evidence>
<dbReference type="PANTHER" id="PTHR31973">
    <property type="entry name" value="POLYPROTEIN, PUTATIVE-RELATED"/>
    <property type="match status" value="1"/>
</dbReference>
<evidence type="ECO:0000256" key="1">
    <source>
        <dbReference type="SAM" id="MobiDB-lite"/>
    </source>
</evidence>